<gene>
    <name evidence="2" type="ORF">IW245_000158</name>
</gene>
<evidence type="ECO:0000313" key="2">
    <source>
        <dbReference type="EMBL" id="MBG6133964.1"/>
    </source>
</evidence>
<dbReference type="Proteomes" id="UP000622552">
    <property type="component" value="Unassembled WGS sequence"/>
</dbReference>
<dbReference type="AlphaFoldDB" id="A0A8J7GGH2"/>
<dbReference type="EMBL" id="JADOUF010000001">
    <property type="protein sequence ID" value="MBG6133964.1"/>
    <property type="molecule type" value="Genomic_DNA"/>
</dbReference>
<comment type="caution">
    <text evidence="2">The sequence shown here is derived from an EMBL/GenBank/DDBJ whole genome shotgun (WGS) entry which is preliminary data.</text>
</comment>
<proteinExistence type="predicted"/>
<reference evidence="2" key="1">
    <citation type="submission" date="2020-11" db="EMBL/GenBank/DDBJ databases">
        <title>Sequencing the genomes of 1000 actinobacteria strains.</title>
        <authorList>
            <person name="Klenk H.-P."/>
        </authorList>
    </citation>
    <scope>NUCLEOTIDE SEQUENCE</scope>
    <source>
        <strain evidence="2">DSM 45356</strain>
    </source>
</reference>
<evidence type="ECO:0000256" key="1">
    <source>
        <dbReference type="SAM" id="MobiDB-lite"/>
    </source>
</evidence>
<evidence type="ECO:0000313" key="3">
    <source>
        <dbReference type="Proteomes" id="UP000622552"/>
    </source>
</evidence>
<protein>
    <submittedName>
        <fullName evidence="2">Uncharacterized protein</fullName>
    </submittedName>
</protein>
<keyword evidence="3" id="KW-1185">Reference proteome</keyword>
<feature type="compositionally biased region" description="Basic and acidic residues" evidence="1">
    <location>
        <begin position="30"/>
        <end position="39"/>
    </location>
</feature>
<name>A0A8J7GGH2_9ACTN</name>
<feature type="region of interest" description="Disordered" evidence="1">
    <location>
        <begin position="30"/>
        <end position="73"/>
    </location>
</feature>
<sequence>MQAVSKHADNVETNKRIIVDIVTAGPAFDARPKRSADRCRAHRLTTRRSDRDALSTPPQCRESLVDASATGVSGSDRGFMLRSACSHSRARALAEPHAATL</sequence>
<accession>A0A8J7GGH2</accession>
<organism evidence="2 3">
    <name type="scientific">Longispora fulva</name>
    <dbReference type="NCBI Taxonomy" id="619741"/>
    <lineage>
        <taxon>Bacteria</taxon>
        <taxon>Bacillati</taxon>
        <taxon>Actinomycetota</taxon>
        <taxon>Actinomycetes</taxon>
        <taxon>Micromonosporales</taxon>
        <taxon>Micromonosporaceae</taxon>
        <taxon>Longispora</taxon>
    </lineage>
</organism>
<dbReference type="RefSeq" id="WP_197001259.1">
    <property type="nucleotide sequence ID" value="NZ_BONS01000041.1"/>
</dbReference>